<reference evidence="2" key="1">
    <citation type="submission" date="2015-10" db="EMBL/GenBank/DDBJ databases">
        <authorList>
            <person name="Gilbert D.G."/>
        </authorList>
    </citation>
    <scope>NUCLEOTIDE SEQUENCE</scope>
</reference>
<accession>A0A160TQE9</accession>
<sequence>MNATLGHRSRQSIDKQVMWTRLISVVEEQAQALLRTAFGSVVREAGDLSAGVYDLKGQMLAQAVTGTPGHVNTMAMAVGHFLERFPVETMKPGDVFVTNDPWMGTGHLFDYVTLTPAFRDEDPIAFFASTCHVTDVGGRGFTADAVSMFEEGVLIPHMRIRSAGTLNDDLLGIIQANSRNPIEVMGDIRSLLSCNDAGVARFADMLDEFGLDSLDDLSRHIIESSVTAMREAIRSVPDGVYSAQMTIDGYEKPIALEARLTIDKERIHLDYSGSSSASRFGINSPKCYTDAYSVFGLKCVIAPDVPNNAGSLGCFEIDAEPGSCVAPERPAPVTARHVIGQMLPDLVFGCLAQALPDRVPAESAGSIWVLAMASVEDATGGARFNVMNVGLGGIGAGPGYDGMSTTAFPSGVGTIPVEVTETESPLIFHRKELLPDSGGAGAQRGGLSQVIEVGHAFSEPFLVSAATWDRLNYPARGRMGGDDGRAGAAYLGSGERLIGKKTHRIPADETLVIETPGGGGFGNPETRTDERIKADTEAGYVSEAGAISDYHKN</sequence>
<evidence type="ECO:0000259" key="1">
    <source>
        <dbReference type="Pfam" id="PF02538"/>
    </source>
</evidence>
<protein>
    <submittedName>
        <fullName evidence="2">N-methylhydantoinase B</fullName>
        <ecNumber evidence="2">3.5.2.14</ecNumber>
    </submittedName>
</protein>
<dbReference type="InterPro" id="IPR045079">
    <property type="entry name" value="Oxoprolinase-like"/>
</dbReference>
<name>A0A160TQE9_9ZZZZ</name>
<dbReference type="Pfam" id="PF02538">
    <property type="entry name" value="Hydantoinase_B"/>
    <property type="match status" value="1"/>
</dbReference>
<keyword evidence="2" id="KW-0378">Hydrolase</keyword>
<dbReference type="PANTHER" id="PTHR11365">
    <property type="entry name" value="5-OXOPROLINASE RELATED"/>
    <property type="match status" value="1"/>
</dbReference>
<dbReference type="GO" id="GO:0005829">
    <property type="term" value="C:cytosol"/>
    <property type="evidence" value="ECO:0007669"/>
    <property type="project" value="TreeGrafter"/>
</dbReference>
<organism evidence="2">
    <name type="scientific">hydrothermal vent metagenome</name>
    <dbReference type="NCBI Taxonomy" id="652676"/>
    <lineage>
        <taxon>unclassified sequences</taxon>
        <taxon>metagenomes</taxon>
        <taxon>ecological metagenomes</taxon>
    </lineage>
</organism>
<dbReference type="GO" id="GO:0017168">
    <property type="term" value="F:5-oxoprolinase (ATP-hydrolyzing) activity"/>
    <property type="evidence" value="ECO:0007669"/>
    <property type="project" value="TreeGrafter"/>
</dbReference>
<feature type="domain" description="Hydantoinase B/oxoprolinase" evidence="1">
    <location>
        <begin position="13"/>
        <end position="524"/>
    </location>
</feature>
<dbReference type="GO" id="GO:0047423">
    <property type="term" value="F:N-methylhydantoinase (ATP-hydrolyzing) activity"/>
    <property type="evidence" value="ECO:0007669"/>
    <property type="project" value="UniProtKB-EC"/>
</dbReference>
<proteinExistence type="predicted"/>
<dbReference type="GO" id="GO:0006749">
    <property type="term" value="P:glutathione metabolic process"/>
    <property type="evidence" value="ECO:0007669"/>
    <property type="project" value="TreeGrafter"/>
</dbReference>
<dbReference type="AlphaFoldDB" id="A0A160TQE9"/>
<dbReference type="InterPro" id="IPR003692">
    <property type="entry name" value="Hydantoinase_B"/>
</dbReference>
<gene>
    <name evidence="2" type="ORF">MGWOODY_XGa3017</name>
</gene>
<evidence type="ECO:0000313" key="2">
    <source>
        <dbReference type="EMBL" id="CUS49971.1"/>
    </source>
</evidence>
<dbReference type="EC" id="3.5.2.14" evidence="2"/>
<dbReference type="PANTHER" id="PTHR11365:SF23">
    <property type="entry name" value="HYPOTHETICAL 5-OXOPROLINASE (EUROFUNG)-RELATED"/>
    <property type="match status" value="1"/>
</dbReference>
<dbReference type="EMBL" id="CZRL01000008">
    <property type="protein sequence ID" value="CUS49971.1"/>
    <property type="molecule type" value="Genomic_DNA"/>
</dbReference>